<gene>
    <name evidence="1" type="ORF">SAMN05421547_1182</name>
</gene>
<protein>
    <submittedName>
        <fullName evidence="1">Uncharacterized protein</fullName>
    </submittedName>
</protein>
<accession>A0A1H3S3N7</accession>
<dbReference type="Proteomes" id="UP000183417">
    <property type="component" value="Unassembled WGS sequence"/>
</dbReference>
<dbReference type="EMBL" id="FNPE01000018">
    <property type="protein sequence ID" value="SDZ32377.1"/>
    <property type="molecule type" value="Genomic_DNA"/>
</dbReference>
<evidence type="ECO:0000313" key="2">
    <source>
        <dbReference type="Proteomes" id="UP000183417"/>
    </source>
</evidence>
<evidence type="ECO:0000313" key="1">
    <source>
        <dbReference type="EMBL" id="SDZ32377.1"/>
    </source>
</evidence>
<reference evidence="1 2" key="1">
    <citation type="submission" date="2016-10" db="EMBL/GenBank/DDBJ databases">
        <authorList>
            <person name="de Groot N.N."/>
        </authorList>
    </citation>
    <scope>NUCLEOTIDE SEQUENCE [LARGE SCALE GENOMIC DNA]</scope>
    <source>
        <strain evidence="1 2">LMG 24775</strain>
    </source>
</reference>
<organism evidence="1 2">
    <name type="scientific">Delftia lacustris</name>
    <dbReference type="NCBI Taxonomy" id="558537"/>
    <lineage>
        <taxon>Bacteria</taxon>
        <taxon>Pseudomonadati</taxon>
        <taxon>Pseudomonadota</taxon>
        <taxon>Betaproteobacteria</taxon>
        <taxon>Burkholderiales</taxon>
        <taxon>Comamonadaceae</taxon>
        <taxon>Delftia</taxon>
    </lineage>
</organism>
<dbReference type="AlphaFoldDB" id="A0A1H3S3N7"/>
<proteinExistence type="predicted"/>
<sequence>MVVLKMARSFFFVSAHAALGRQGNLPQLLQRRIQ</sequence>
<name>A0A1H3S3N7_9BURK</name>